<evidence type="ECO:0000313" key="2">
    <source>
        <dbReference type="EMBL" id="KIW43189.1"/>
    </source>
</evidence>
<gene>
    <name evidence="2" type="ORF">PV06_04322</name>
</gene>
<dbReference type="VEuPathDB" id="FungiDB:PV06_04322"/>
<name>A0A0D2E5V2_9EURO</name>
<dbReference type="OrthoDB" id="5086500at2759"/>
<sequence>MDQYNNAVSAFGVIVIILSAFNLSISAHSKQPDPDLQQAAYGFAIFAMTLCALLIALFLILPLISLLVTVYGSLLTRKRIFKETKAEGQPRSV</sequence>
<evidence type="ECO:0000313" key="3">
    <source>
        <dbReference type="Proteomes" id="UP000053342"/>
    </source>
</evidence>
<keyword evidence="1" id="KW-0812">Transmembrane</keyword>
<organism evidence="2 3">
    <name type="scientific">Exophiala oligosperma</name>
    <dbReference type="NCBI Taxonomy" id="215243"/>
    <lineage>
        <taxon>Eukaryota</taxon>
        <taxon>Fungi</taxon>
        <taxon>Dikarya</taxon>
        <taxon>Ascomycota</taxon>
        <taxon>Pezizomycotina</taxon>
        <taxon>Eurotiomycetes</taxon>
        <taxon>Chaetothyriomycetidae</taxon>
        <taxon>Chaetothyriales</taxon>
        <taxon>Herpotrichiellaceae</taxon>
        <taxon>Exophiala</taxon>
    </lineage>
</organism>
<reference evidence="2 3" key="1">
    <citation type="submission" date="2015-01" db="EMBL/GenBank/DDBJ databases">
        <title>The Genome Sequence of Exophiala oligosperma CBS72588.</title>
        <authorList>
            <consortium name="The Broad Institute Genomics Platform"/>
            <person name="Cuomo C."/>
            <person name="de Hoog S."/>
            <person name="Gorbushina A."/>
            <person name="Stielow B."/>
            <person name="Teixiera M."/>
            <person name="Abouelleil A."/>
            <person name="Chapman S.B."/>
            <person name="Priest M."/>
            <person name="Young S.K."/>
            <person name="Wortman J."/>
            <person name="Nusbaum C."/>
            <person name="Birren B."/>
        </authorList>
    </citation>
    <scope>NUCLEOTIDE SEQUENCE [LARGE SCALE GENOMIC DNA]</scope>
    <source>
        <strain evidence="2 3">CBS 72588</strain>
    </source>
</reference>
<dbReference type="HOGENOM" id="CLU_2399694_0_0_1"/>
<feature type="transmembrane region" description="Helical" evidence="1">
    <location>
        <begin position="39"/>
        <end position="72"/>
    </location>
</feature>
<protein>
    <submittedName>
        <fullName evidence="2">Uncharacterized protein</fullName>
    </submittedName>
</protein>
<feature type="transmembrane region" description="Helical" evidence="1">
    <location>
        <begin position="7"/>
        <end position="27"/>
    </location>
</feature>
<accession>A0A0D2E5V2</accession>
<dbReference type="GeneID" id="27356396"/>
<dbReference type="RefSeq" id="XP_016263405.1">
    <property type="nucleotide sequence ID" value="XM_016405199.1"/>
</dbReference>
<keyword evidence="1" id="KW-0472">Membrane</keyword>
<dbReference type="AlphaFoldDB" id="A0A0D2E5V2"/>
<keyword evidence="3" id="KW-1185">Reference proteome</keyword>
<proteinExistence type="predicted"/>
<dbReference type="EMBL" id="KN847335">
    <property type="protein sequence ID" value="KIW43189.1"/>
    <property type="molecule type" value="Genomic_DNA"/>
</dbReference>
<evidence type="ECO:0000256" key="1">
    <source>
        <dbReference type="SAM" id="Phobius"/>
    </source>
</evidence>
<dbReference type="Proteomes" id="UP000053342">
    <property type="component" value="Unassembled WGS sequence"/>
</dbReference>
<keyword evidence="1" id="KW-1133">Transmembrane helix</keyword>